<evidence type="ECO:0000256" key="2">
    <source>
        <dbReference type="SAM" id="MobiDB-lite"/>
    </source>
</evidence>
<dbReference type="InterPro" id="IPR029016">
    <property type="entry name" value="GAF-like_dom_sf"/>
</dbReference>
<dbReference type="SMART" id="SM00331">
    <property type="entry name" value="PP2C_SIG"/>
    <property type="match status" value="1"/>
</dbReference>
<dbReference type="InterPro" id="IPR003018">
    <property type="entry name" value="GAF"/>
</dbReference>
<dbReference type="InterPro" id="IPR001932">
    <property type="entry name" value="PPM-type_phosphatase-like_dom"/>
</dbReference>
<dbReference type="AlphaFoldDB" id="A0A8J7WMM9"/>
<dbReference type="Gene3D" id="3.60.40.10">
    <property type="entry name" value="PPM-type phosphatase domain"/>
    <property type="match status" value="1"/>
</dbReference>
<dbReference type="InterPro" id="IPR052016">
    <property type="entry name" value="Bact_Sigma-Reg"/>
</dbReference>
<accession>A0A8J7WMM9</accession>
<feature type="domain" description="GAF" evidence="3">
    <location>
        <begin position="49"/>
        <end position="207"/>
    </location>
</feature>
<comment type="caution">
    <text evidence="5">The sequence shown here is derived from an EMBL/GenBank/DDBJ whole genome shotgun (WGS) entry which is preliminary data.</text>
</comment>
<evidence type="ECO:0000313" key="6">
    <source>
        <dbReference type="Proteomes" id="UP000677913"/>
    </source>
</evidence>
<dbReference type="Gene3D" id="3.30.565.10">
    <property type="entry name" value="Histidine kinase-like ATPase, C-terminal domain"/>
    <property type="match status" value="1"/>
</dbReference>
<feature type="region of interest" description="Disordered" evidence="2">
    <location>
        <begin position="1"/>
        <end position="33"/>
    </location>
</feature>
<dbReference type="SUPFAM" id="SSF55874">
    <property type="entry name" value="ATPase domain of HSP90 chaperone/DNA topoisomerase II/histidine kinase"/>
    <property type="match status" value="1"/>
</dbReference>
<dbReference type="Pfam" id="PF13185">
    <property type="entry name" value="GAF_2"/>
    <property type="match status" value="1"/>
</dbReference>
<reference evidence="5" key="1">
    <citation type="submission" date="2021-04" db="EMBL/GenBank/DDBJ databases">
        <title>Genome based classification of Actinospica acidithermotolerans sp. nov., an actinobacterium isolated from an Indonesian hot spring.</title>
        <authorList>
            <person name="Kusuma A.B."/>
            <person name="Putra K.E."/>
            <person name="Nafisah S."/>
            <person name="Loh J."/>
            <person name="Nouioui I."/>
            <person name="Goodfellow M."/>
        </authorList>
    </citation>
    <scope>NUCLEOTIDE SEQUENCE</scope>
    <source>
        <strain evidence="5">DSM 45618</strain>
    </source>
</reference>
<keyword evidence="6" id="KW-1185">Reference proteome</keyword>
<dbReference type="SMART" id="SM00065">
    <property type="entry name" value="GAF"/>
    <property type="match status" value="1"/>
</dbReference>
<name>A0A8J7WMM9_9ACTN</name>
<dbReference type="Gene3D" id="3.30.450.40">
    <property type="match status" value="1"/>
</dbReference>
<evidence type="ECO:0000256" key="1">
    <source>
        <dbReference type="ARBA" id="ARBA00022801"/>
    </source>
</evidence>
<dbReference type="RefSeq" id="WP_211465521.1">
    <property type="nucleotide sequence ID" value="NZ_JAGSXH010000013.1"/>
</dbReference>
<evidence type="ECO:0000259" key="4">
    <source>
        <dbReference type="SMART" id="SM00331"/>
    </source>
</evidence>
<dbReference type="Pfam" id="PF07228">
    <property type="entry name" value="SpoIIE"/>
    <property type="match status" value="1"/>
</dbReference>
<sequence length="630" mass="66232">MAGQLVGRHDASALTGAQDTREPEAGRGPDSVRSSLLSRAGMLLGTSLDTGRTLAAIAELLVPSFADQCVVDLLDDTGKLRRAVTVRMDHARARRTNSPSVADRRIAYPDEHPCAIALRSGRPSLAIASKPAAPLPRPANGAHPLLLDAAAVIAVPLLGPRGIKGVLAVAANGAERAFEQHDVELVEEVAARAGFALENAALYESMRSLALALQHSLLPAHLPIIDGVAVQVGYNPGDESDVGGDLYDVMELSSGRIGIAIGDVQGRGAHAAAVMGQLRAALRAYAVLDLEPAQVLTHLDDLVQGLNEALLVTCVYAVYDPFTRECVLANAGHPPPLLSGAHGCHPMEVPPDVPLGVGGVTFNDHAFIVAPGDTIVLYTDGVVERRDRSVDQGVRSLCDALEAIGPGAPPAALCRATLRASSGPADDDRAVLAMRTDLDALPLWRIDLPADPSSPSVARAHARSVLREWSSEGLSETVELLVSELVTNAVRHASGPGPTPRGPVFGEDSPYEIAADCSSGGRGAELDLAALEKALLGDAAPDGLLDNAVLDGAFVAMRADRRIEVVMRRGGSFLWIEVHDQDVRTPRVRTASANDEGGRGLFLVDQLSRRWGVRPTPTGKAVWFQLPLKG</sequence>
<feature type="domain" description="PPM-type phosphatase" evidence="4">
    <location>
        <begin position="225"/>
        <end position="436"/>
    </location>
</feature>
<dbReference type="SUPFAM" id="SSF55781">
    <property type="entry name" value="GAF domain-like"/>
    <property type="match status" value="1"/>
</dbReference>
<evidence type="ECO:0000313" key="5">
    <source>
        <dbReference type="EMBL" id="MBS2962639.1"/>
    </source>
</evidence>
<keyword evidence="1" id="KW-0378">Hydrolase</keyword>
<dbReference type="InterPro" id="IPR036890">
    <property type="entry name" value="HATPase_C_sf"/>
</dbReference>
<protein>
    <submittedName>
        <fullName evidence="5">SpoIIE family protein phosphatase</fullName>
    </submittedName>
</protein>
<gene>
    <name evidence="5" type="ORF">KGA66_06250</name>
</gene>
<dbReference type="SUPFAM" id="SSF81606">
    <property type="entry name" value="PP2C-like"/>
    <property type="match status" value="1"/>
</dbReference>
<dbReference type="PANTHER" id="PTHR43156:SF2">
    <property type="entry name" value="STAGE II SPORULATION PROTEIN E"/>
    <property type="match status" value="1"/>
</dbReference>
<dbReference type="PANTHER" id="PTHR43156">
    <property type="entry name" value="STAGE II SPORULATION PROTEIN E-RELATED"/>
    <property type="match status" value="1"/>
</dbReference>
<dbReference type="EMBL" id="JAGSXH010000013">
    <property type="protein sequence ID" value="MBS2962639.1"/>
    <property type="molecule type" value="Genomic_DNA"/>
</dbReference>
<dbReference type="Proteomes" id="UP000677913">
    <property type="component" value="Unassembled WGS sequence"/>
</dbReference>
<proteinExistence type="predicted"/>
<evidence type="ECO:0000259" key="3">
    <source>
        <dbReference type="SMART" id="SM00065"/>
    </source>
</evidence>
<organism evidence="5 6">
    <name type="scientific">Actinocrinis puniceicyclus</name>
    <dbReference type="NCBI Taxonomy" id="977794"/>
    <lineage>
        <taxon>Bacteria</taxon>
        <taxon>Bacillati</taxon>
        <taxon>Actinomycetota</taxon>
        <taxon>Actinomycetes</taxon>
        <taxon>Catenulisporales</taxon>
        <taxon>Actinospicaceae</taxon>
        <taxon>Actinocrinis</taxon>
    </lineage>
</organism>
<dbReference type="GO" id="GO:0016791">
    <property type="term" value="F:phosphatase activity"/>
    <property type="evidence" value="ECO:0007669"/>
    <property type="project" value="TreeGrafter"/>
</dbReference>
<dbReference type="CDD" id="cd16936">
    <property type="entry name" value="HATPase_RsbW-like"/>
    <property type="match status" value="1"/>
</dbReference>
<dbReference type="InterPro" id="IPR036457">
    <property type="entry name" value="PPM-type-like_dom_sf"/>
</dbReference>